<dbReference type="AlphaFoldDB" id="A0A2G8LHF8"/>
<dbReference type="Pfam" id="PF19047">
    <property type="entry name" value="HOOK_N"/>
    <property type="match status" value="1"/>
</dbReference>
<keyword evidence="6" id="KW-0206">Cytoskeleton</keyword>
<evidence type="ECO:0000256" key="7">
    <source>
        <dbReference type="SAM" id="Coils"/>
    </source>
</evidence>
<evidence type="ECO:0000256" key="3">
    <source>
        <dbReference type="ARBA" id="ARBA00022490"/>
    </source>
</evidence>
<dbReference type="PANTHER" id="PTHR18947">
    <property type="entry name" value="HOOK PROTEINS"/>
    <property type="match status" value="1"/>
</dbReference>
<keyword evidence="10" id="KW-1185">Reference proteome</keyword>
<feature type="domain" description="HOOK N-terminal" evidence="8">
    <location>
        <begin position="25"/>
        <end position="130"/>
    </location>
</feature>
<dbReference type="GO" id="GO:0005737">
    <property type="term" value="C:cytoplasm"/>
    <property type="evidence" value="ECO:0007669"/>
    <property type="project" value="TreeGrafter"/>
</dbReference>
<dbReference type="InterPro" id="IPR036872">
    <property type="entry name" value="CH_dom_sf"/>
</dbReference>
<name>A0A2G8LHF8_STIJA</name>
<gene>
    <name evidence="9" type="ORF">BSL78_03475</name>
</gene>
<evidence type="ECO:0000313" key="9">
    <source>
        <dbReference type="EMBL" id="PIK59620.1"/>
    </source>
</evidence>
<keyword evidence="5 7" id="KW-0175">Coiled coil</keyword>
<dbReference type="GO" id="GO:0005813">
    <property type="term" value="C:centrosome"/>
    <property type="evidence" value="ECO:0007669"/>
    <property type="project" value="TreeGrafter"/>
</dbReference>
<evidence type="ECO:0000256" key="1">
    <source>
        <dbReference type="ARBA" id="ARBA00004245"/>
    </source>
</evidence>
<dbReference type="GO" id="GO:0031122">
    <property type="term" value="P:cytoplasmic microtubule organization"/>
    <property type="evidence" value="ECO:0007669"/>
    <property type="project" value="TreeGrafter"/>
</dbReference>
<evidence type="ECO:0000256" key="4">
    <source>
        <dbReference type="ARBA" id="ARBA00022701"/>
    </source>
</evidence>
<dbReference type="GO" id="GO:0030705">
    <property type="term" value="P:cytoskeleton-dependent intracellular transport"/>
    <property type="evidence" value="ECO:0007669"/>
    <property type="project" value="InterPro"/>
</dbReference>
<evidence type="ECO:0000256" key="2">
    <source>
        <dbReference type="ARBA" id="ARBA00006946"/>
    </source>
</evidence>
<evidence type="ECO:0000313" key="10">
    <source>
        <dbReference type="Proteomes" id="UP000230750"/>
    </source>
</evidence>
<feature type="coiled-coil region" evidence="7">
    <location>
        <begin position="155"/>
        <end position="182"/>
    </location>
</feature>
<comment type="similarity">
    <text evidence="2">Belongs to the hook family.</text>
</comment>
<evidence type="ECO:0000259" key="8">
    <source>
        <dbReference type="Pfam" id="PF19047"/>
    </source>
</evidence>
<comment type="caution">
    <text evidence="9">The sequence shown here is derived from an EMBL/GenBank/DDBJ whole genome shotgun (WGS) entry which is preliminary data.</text>
</comment>
<evidence type="ECO:0000256" key="5">
    <source>
        <dbReference type="ARBA" id="ARBA00023054"/>
    </source>
</evidence>
<dbReference type="OrthoDB" id="49395at2759"/>
<comment type="subcellular location">
    <subcellularLocation>
        <location evidence="1">Cytoplasm</location>
        <location evidence="1">Cytoskeleton</location>
    </subcellularLocation>
</comment>
<proteinExistence type="inferred from homology"/>
<reference evidence="9 10" key="1">
    <citation type="journal article" date="2017" name="PLoS Biol.">
        <title>The sea cucumber genome provides insights into morphological evolution and visceral regeneration.</title>
        <authorList>
            <person name="Zhang X."/>
            <person name="Sun L."/>
            <person name="Yuan J."/>
            <person name="Sun Y."/>
            <person name="Gao Y."/>
            <person name="Zhang L."/>
            <person name="Li S."/>
            <person name="Dai H."/>
            <person name="Hamel J.F."/>
            <person name="Liu C."/>
            <person name="Yu Y."/>
            <person name="Liu S."/>
            <person name="Lin W."/>
            <person name="Guo K."/>
            <person name="Jin S."/>
            <person name="Xu P."/>
            <person name="Storey K.B."/>
            <person name="Huan P."/>
            <person name="Zhang T."/>
            <person name="Zhou Y."/>
            <person name="Zhang J."/>
            <person name="Lin C."/>
            <person name="Li X."/>
            <person name="Xing L."/>
            <person name="Huo D."/>
            <person name="Sun M."/>
            <person name="Wang L."/>
            <person name="Mercier A."/>
            <person name="Li F."/>
            <person name="Yang H."/>
            <person name="Xiang J."/>
        </authorList>
    </citation>
    <scope>NUCLEOTIDE SEQUENCE [LARGE SCALE GENOMIC DNA]</scope>
    <source>
        <strain evidence="9">Shaxun</strain>
        <tissue evidence="9">Muscle</tissue>
    </source>
</reference>
<dbReference type="GO" id="GO:0005874">
    <property type="term" value="C:microtubule"/>
    <property type="evidence" value="ECO:0007669"/>
    <property type="project" value="UniProtKB-KW"/>
</dbReference>
<dbReference type="GO" id="GO:0051959">
    <property type="term" value="F:dynein light intermediate chain binding"/>
    <property type="evidence" value="ECO:0007669"/>
    <property type="project" value="TreeGrafter"/>
</dbReference>
<keyword evidence="3" id="KW-0963">Cytoplasm</keyword>
<dbReference type="SUPFAM" id="SSF116907">
    <property type="entry name" value="Hook domain"/>
    <property type="match status" value="1"/>
</dbReference>
<sequence>MTDLLANITTGLANGTDERFCEHRGPNFFKESWSGRIKKDVGDNWRLKVSNLRKVLEGIWIFTEIGQETEHFRLPDLNKIGEHGNPDELGRLLQLVLGCAVNCDHKEEYINNIMSLEESVQHAVMNAIQELMSNEAPVLDGSTGQDEYTETDGKTRRLRDELNKALADKEDALQKCHELDLQTKKSQVQLLFTNNSSTSLLGTGCSLLLRRVRGCVHSSVSDMQAA</sequence>
<organism evidence="9 10">
    <name type="scientific">Stichopus japonicus</name>
    <name type="common">Sea cucumber</name>
    <dbReference type="NCBI Taxonomy" id="307972"/>
    <lineage>
        <taxon>Eukaryota</taxon>
        <taxon>Metazoa</taxon>
        <taxon>Echinodermata</taxon>
        <taxon>Eleutherozoa</taxon>
        <taxon>Echinozoa</taxon>
        <taxon>Holothuroidea</taxon>
        <taxon>Aspidochirotacea</taxon>
        <taxon>Aspidochirotida</taxon>
        <taxon>Stichopodidae</taxon>
        <taxon>Apostichopus</taxon>
    </lineage>
</organism>
<dbReference type="GO" id="GO:0008017">
    <property type="term" value="F:microtubule binding"/>
    <property type="evidence" value="ECO:0007669"/>
    <property type="project" value="TreeGrafter"/>
</dbReference>
<protein>
    <recommendedName>
        <fullName evidence="8">HOOK N-terminal domain-containing protein</fullName>
    </recommendedName>
</protein>
<dbReference type="PANTHER" id="PTHR18947:SF39">
    <property type="entry name" value="PROTEIN HOOK"/>
    <property type="match status" value="1"/>
</dbReference>
<dbReference type="EMBL" id="MRZV01000078">
    <property type="protein sequence ID" value="PIK59620.1"/>
    <property type="molecule type" value="Genomic_DNA"/>
</dbReference>
<accession>A0A2G8LHF8</accession>
<dbReference type="FunFam" id="1.10.418.10:FF:000024">
    <property type="entry name" value="Hook homolog 3 (Drosophila)"/>
    <property type="match status" value="1"/>
</dbReference>
<keyword evidence="4" id="KW-0493">Microtubule</keyword>
<dbReference type="STRING" id="307972.A0A2G8LHF8"/>
<evidence type="ECO:0000256" key="6">
    <source>
        <dbReference type="ARBA" id="ARBA00023212"/>
    </source>
</evidence>
<dbReference type="InterPro" id="IPR043936">
    <property type="entry name" value="HOOK_N"/>
</dbReference>
<dbReference type="Proteomes" id="UP000230750">
    <property type="component" value="Unassembled WGS sequence"/>
</dbReference>
<dbReference type="Gene3D" id="1.10.418.10">
    <property type="entry name" value="Calponin-like domain"/>
    <property type="match status" value="1"/>
</dbReference>